<dbReference type="InterPro" id="IPR018076">
    <property type="entry name" value="T2SS_GspF_dom"/>
</dbReference>
<name>M4VDP1_9BACT</name>
<dbReference type="GO" id="GO:0005886">
    <property type="term" value="C:plasma membrane"/>
    <property type="evidence" value="ECO:0007669"/>
    <property type="project" value="UniProtKB-SubCell"/>
</dbReference>
<keyword evidence="5 7" id="KW-1133">Transmembrane helix</keyword>
<accession>M4VDP1</accession>
<gene>
    <name evidence="9" type="ORF">A11Q_2389</name>
</gene>
<evidence type="ECO:0000313" key="9">
    <source>
        <dbReference type="EMBL" id="AGH96605.1"/>
    </source>
</evidence>
<evidence type="ECO:0000313" key="10">
    <source>
        <dbReference type="Proteomes" id="UP000012040"/>
    </source>
</evidence>
<dbReference type="OrthoDB" id="9805682at2"/>
<evidence type="ECO:0000256" key="2">
    <source>
        <dbReference type="ARBA" id="ARBA00005745"/>
    </source>
</evidence>
<dbReference type="InterPro" id="IPR042094">
    <property type="entry name" value="T2SS_GspF_sf"/>
</dbReference>
<feature type="transmembrane region" description="Helical" evidence="7">
    <location>
        <begin position="107"/>
        <end position="124"/>
    </location>
</feature>
<dbReference type="Pfam" id="PF00482">
    <property type="entry name" value="T2SSF"/>
    <property type="match status" value="2"/>
</dbReference>
<dbReference type="STRING" id="1184267.A11Q_2389"/>
<dbReference type="PANTHER" id="PTHR30012">
    <property type="entry name" value="GENERAL SECRETION PATHWAY PROTEIN"/>
    <property type="match status" value="1"/>
</dbReference>
<dbReference type="PATRIC" id="fig|1184267.3.peg.2422"/>
<feature type="transmembrane region" description="Helical" evidence="7">
    <location>
        <begin position="136"/>
        <end position="155"/>
    </location>
</feature>
<evidence type="ECO:0000256" key="4">
    <source>
        <dbReference type="ARBA" id="ARBA00022692"/>
    </source>
</evidence>
<reference evidence="9 10" key="1">
    <citation type="journal article" date="2013" name="ISME J.">
        <title>By their genes ye shall know them: genomic signatures of predatory bacteria.</title>
        <authorList>
            <person name="Pasternak Z."/>
            <person name="Pietrokovski S."/>
            <person name="Rotem O."/>
            <person name="Gophna U."/>
            <person name="Lurie-Weinberger M.N."/>
            <person name="Jurkevitch E."/>
        </authorList>
    </citation>
    <scope>NUCLEOTIDE SEQUENCE [LARGE SCALE GENOMIC DNA]</scope>
    <source>
        <strain evidence="9 10">JSS</strain>
    </source>
</reference>
<keyword evidence="10" id="KW-1185">Reference proteome</keyword>
<dbReference type="eggNOG" id="COG1459">
    <property type="taxonomic scope" value="Bacteria"/>
</dbReference>
<organism evidence="9 10">
    <name type="scientific">Pseudobdellovibrio exovorus JSS</name>
    <dbReference type="NCBI Taxonomy" id="1184267"/>
    <lineage>
        <taxon>Bacteria</taxon>
        <taxon>Pseudomonadati</taxon>
        <taxon>Bdellovibrionota</taxon>
        <taxon>Bdellovibrionia</taxon>
        <taxon>Bdellovibrionales</taxon>
        <taxon>Pseudobdellovibrionaceae</taxon>
        <taxon>Pseudobdellovibrio</taxon>
    </lineage>
</organism>
<dbReference type="HOGENOM" id="CLU_854348_0_0_7"/>
<feature type="domain" description="Type II secretion system protein GspF" evidence="8">
    <location>
        <begin position="194"/>
        <end position="297"/>
    </location>
</feature>
<evidence type="ECO:0000256" key="3">
    <source>
        <dbReference type="ARBA" id="ARBA00022475"/>
    </source>
</evidence>
<dbReference type="InterPro" id="IPR003004">
    <property type="entry name" value="GspF/PilC"/>
</dbReference>
<keyword evidence="6 7" id="KW-0472">Membrane</keyword>
<proteinExistence type="inferred from homology"/>
<comment type="similarity">
    <text evidence="2">Belongs to the GSP F family.</text>
</comment>
<dbReference type="RefSeq" id="WP_015471095.1">
    <property type="nucleotide sequence ID" value="NC_020813.1"/>
</dbReference>
<comment type="subcellular location">
    <subcellularLocation>
        <location evidence="1">Cell membrane</location>
        <topology evidence="1">Multi-pass membrane protein</topology>
    </subcellularLocation>
</comment>
<dbReference type="KEGG" id="bex:A11Q_2389"/>
<dbReference type="AlphaFoldDB" id="M4VDP1"/>
<keyword evidence="3" id="KW-1003">Cell membrane</keyword>
<evidence type="ECO:0000256" key="7">
    <source>
        <dbReference type="SAM" id="Phobius"/>
    </source>
</evidence>
<evidence type="ECO:0000256" key="6">
    <source>
        <dbReference type="ARBA" id="ARBA00023136"/>
    </source>
</evidence>
<dbReference type="Gene3D" id="1.20.81.30">
    <property type="entry name" value="Type II secretion system (T2SS), domain F"/>
    <property type="match status" value="2"/>
</dbReference>
<evidence type="ECO:0000256" key="5">
    <source>
        <dbReference type="ARBA" id="ARBA00022989"/>
    </source>
</evidence>
<evidence type="ECO:0000256" key="1">
    <source>
        <dbReference type="ARBA" id="ARBA00004651"/>
    </source>
</evidence>
<evidence type="ECO:0000259" key="8">
    <source>
        <dbReference type="Pfam" id="PF00482"/>
    </source>
</evidence>
<feature type="domain" description="Type II secretion system protein GspF" evidence="8">
    <location>
        <begin position="9"/>
        <end position="121"/>
    </location>
</feature>
<sequence>MTLRELSHFYNNISLSLHAGISLISFFENLRATTKDSSQKSKISLILTQLRKGTTLHESLQLSGFVPLFDLPVLEAAERSGSMVSITKLLSARYDLSATTDKDIRSGLYLPFLLTSAAIFLPEFPRVFLGELTMKAYFIKNMAIVAGLATVIYFIRDLFMRSYYDFALARFKHNLFKKIPFLNSLIMNVAKENFCTSLEIMLESGIPIFDALRLAANTSADPDIASASHRMVGELKAGKTIPQAFLTESIFGVDLQRAIITGWESGELPATLRQQAEMLRKDIGRSIAVLSKTVPMILYWISMLYAAGTIFNLHLGNMKTLMQML</sequence>
<keyword evidence="4 7" id="KW-0812">Transmembrane</keyword>
<dbReference type="Proteomes" id="UP000012040">
    <property type="component" value="Chromosome"/>
</dbReference>
<dbReference type="EMBL" id="CP003537">
    <property type="protein sequence ID" value="AGH96605.1"/>
    <property type="molecule type" value="Genomic_DNA"/>
</dbReference>
<feature type="transmembrane region" description="Helical" evidence="7">
    <location>
        <begin position="297"/>
        <end position="315"/>
    </location>
</feature>
<dbReference type="PANTHER" id="PTHR30012:SF0">
    <property type="entry name" value="TYPE II SECRETION SYSTEM PROTEIN F-RELATED"/>
    <property type="match status" value="1"/>
</dbReference>
<protein>
    <recommendedName>
        <fullName evidence="8">Type II secretion system protein GspF domain-containing protein</fullName>
    </recommendedName>
</protein>